<comment type="caution">
    <text evidence="1">The sequence shown here is derived from an EMBL/GenBank/DDBJ whole genome shotgun (WGS) entry which is preliminary data.</text>
</comment>
<evidence type="ECO:0000313" key="2">
    <source>
        <dbReference type="Proteomes" id="UP001642360"/>
    </source>
</evidence>
<sequence length="76" mass="8461">MVRIKRNQRHSSQDAKDQRLLGYGAACRTTSEKASVNTAAIYLDVGMEGSYLVVVRHVDEPEANRPHTRVGEGHLL</sequence>
<dbReference type="AlphaFoldDB" id="A0ABC8R8B8"/>
<proteinExistence type="predicted"/>
<organism evidence="1 2">
    <name type="scientific">Ilex paraguariensis</name>
    <name type="common">yerba mate</name>
    <dbReference type="NCBI Taxonomy" id="185542"/>
    <lineage>
        <taxon>Eukaryota</taxon>
        <taxon>Viridiplantae</taxon>
        <taxon>Streptophyta</taxon>
        <taxon>Embryophyta</taxon>
        <taxon>Tracheophyta</taxon>
        <taxon>Spermatophyta</taxon>
        <taxon>Magnoliopsida</taxon>
        <taxon>eudicotyledons</taxon>
        <taxon>Gunneridae</taxon>
        <taxon>Pentapetalae</taxon>
        <taxon>asterids</taxon>
        <taxon>campanulids</taxon>
        <taxon>Aquifoliales</taxon>
        <taxon>Aquifoliaceae</taxon>
        <taxon>Ilex</taxon>
    </lineage>
</organism>
<dbReference type="Proteomes" id="UP001642360">
    <property type="component" value="Unassembled WGS sequence"/>
</dbReference>
<evidence type="ECO:0000313" key="1">
    <source>
        <dbReference type="EMBL" id="CAK9140402.1"/>
    </source>
</evidence>
<dbReference type="EMBL" id="CAUOFW020001037">
    <property type="protein sequence ID" value="CAK9140402.1"/>
    <property type="molecule type" value="Genomic_DNA"/>
</dbReference>
<protein>
    <submittedName>
        <fullName evidence="1">Uncharacterized protein</fullName>
    </submittedName>
</protein>
<keyword evidence="2" id="KW-1185">Reference proteome</keyword>
<accession>A0ABC8R8B8</accession>
<gene>
    <name evidence="1" type="ORF">ILEXP_LOCUS7847</name>
</gene>
<reference evidence="1 2" key="1">
    <citation type="submission" date="2024-02" db="EMBL/GenBank/DDBJ databases">
        <authorList>
            <person name="Vignale AGUSTIN F."/>
            <person name="Sosa J E."/>
            <person name="Modenutti C."/>
        </authorList>
    </citation>
    <scope>NUCLEOTIDE SEQUENCE [LARGE SCALE GENOMIC DNA]</scope>
</reference>
<name>A0ABC8R8B8_9AQUA</name>